<organism evidence="2 3">
    <name type="scientific">Mortierella polycephala</name>
    <dbReference type="NCBI Taxonomy" id="41804"/>
    <lineage>
        <taxon>Eukaryota</taxon>
        <taxon>Fungi</taxon>
        <taxon>Fungi incertae sedis</taxon>
        <taxon>Mucoromycota</taxon>
        <taxon>Mortierellomycotina</taxon>
        <taxon>Mortierellomycetes</taxon>
        <taxon>Mortierellales</taxon>
        <taxon>Mortierellaceae</taxon>
        <taxon>Mortierella</taxon>
    </lineage>
</organism>
<sequence>MAFSQMSGITSAPKTITTKCLLSSGQSISLSVTTINFSVPNLQDYRNVTSSLFGDQNELVLAMEDSITDGTFASVPADPMDCIEVIEAKATGTDVHALTCQVRRSGLNGTPYLACLYTTISVIIAKPQPMLPAISELRGNKPSPKQPEASGVIVVSHLPKTFNDGLPSFQESNMINASSVAAHYFASLGNNFYVDWDDMSLYVVYKVSRLVRGYELPGWVFVTMIALMGVSLLIHVISEATFGARYKGSIYRVISETLMLRLERNMPSLMSFDHKTNAFENQLLVAPEKTLPTQDDNPYRGTFHDSEIPLNTLSRHSSHSRISSLSSISLQQV</sequence>
<feature type="transmembrane region" description="Helical" evidence="1">
    <location>
        <begin position="216"/>
        <end position="237"/>
    </location>
</feature>
<evidence type="ECO:0000256" key="1">
    <source>
        <dbReference type="SAM" id="Phobius"/>
    </source>
</evidence>
<keyword evidence="3" id="KW-1185">Reference proteome</keyword>
<keyword evidence="1" id="KW-1133">Transmembrane helix</keyword>
<protein>
    <submittedName>
        <fullName evidence="2">Uncharacterized protein</fullName>
    </submittedName>
</protein>
<comment type="caution">
    <text evidence="2">The sequence shown here is derived from an EMBL/GenBank/DDBJ whole genome shotgun (WGS) entry which is preliminary data.</text>
</comment>
<name>A0A9P6TV99_9FUNG</name>
<dbReference type="Proteomes" id="UP000726737">
    <property type="component" value="Unassembled WGS sequence"/>
</dbReference>
<keyword evidence="1" id="KW-0812">Transmembrane</keyword>
<keyword evidence="1" id="KW-0472">Membrane</keyword>
<reference evidence="2" key="1">
    <citation type="journal article" date="2020" name="Fungal Divers.">
        <title>Resolving the Mortierellaceae phylogeny through synthesis of multi-gene phylogenetics and phylogenomics.</title>
        <authorList>
            <person name="Vandepol N."/>
            <person name="Liber J."/>
            <person name="Desiro A."/>
            <person name="Na H."/>
            <person name="Kennedy M."/>
            <person name="Barry K."/>
            <person name="Grigoriev I.V."/>
            <person name="Miller A.N."/>
            <person name="O'Donnell K."/>
            <person name="Stajich J.E."/>
            <person name="Bonito G."/>
        </authorList>
    </citation>
    <scope>NUCLEOTIDE SEQUENCE</scope>
    <source>
        <strain evidence="2">KOD948</strain>
    </source>
</reference>
<dbReference type="AlphaFoldDB" id="A0A9P6TV99"/>
<evidence type="ECO:0000313" key="3">
    <source>
        <dbReference type="Proteomes" id="UP000726737"/>
    </source>
</evidence>
<evidence type="ECO:0000313" key="2">
    <source>
        <dbReference type="EMBL" id="KAG0248083.1"/>
    </source>
</evidence>
<gene>
    <name evidence="2" type="ORF">BG011_000549</name>
</gene>
<dbReference type="OrthoDB" id="2405755at2759"/>
<proteinExistence type="predicted"/>
<dbReference type="EMBL" id="JAAAJA010001112">
    <property type="protein sequence ID" value="KAG0248083.1"/>
    <property type="molecule type" value="Genomic_DNA"/>
</dbReference>
<accession>A0A9P6TV99</accession>